<reference evidence="2" key="1">
    <citation type="submission" date="2025-08" db="UniProtKB">
        <authorList>
            <consortium name="Ensembl"/>
        </authorList>
    </citation>
    <scope>IDENTIFICATION</scope>
</reference>
<dbReference type="AlphaFoldDB" id="A0A8D0F2U1"/>
<dbReference type="Gene3D" id="3.20.20.100">
    <property type="entry name" value="NADP-dependent oxidoreductase domain"/>
    <property type="match status" value="1"/>
</dbReference>
<dbReference type="PANTHER" id="PTHR43827">
    <property type="entry name" value="2,5-DIKETO-D-GLUCONIC ACID REDUCTASE"/>
    <property type="match status" value="1"/>
</dbReference>
<evidence type="ECO:0000313" key="2">
    <source>
        <dbReference type="Ensembl" id="ENSSOCP00000009295.1"/>
    </source>
</evidence>
<dbReference type="GO" id="GO:0016491">
    <property type="term" value="F:oxidoreductase activity"/>
    <property type="evidence" value="ECO:0007669"/>
    <property type="project" value="InterPro"/>
</dbReference>
<organism evidence="2 3">
    <name type="scientific">Strix occidentalis caurina</name>
    <name type="common">northern spotted owl</name>
    <dbReference type="NCBI Taxonomy" id="311401"/>
    <lineage>
        <taxon>Eukaryota</taxon>
        <taxon>Metazoa</taxon>
        <taxon>Chordata</taxon>
        <taxon>Craniata</taxon>
        <taxon>Vertebrata</taxon>
        <taxon>Euteleostomi</taxon>
        <taxon>Archelosauria</taxon>
        <taxon>Archosauria</taxon>
        <taxon>Dinosauria</taxon>
        <taxon>Saurischia</taxon>
        <taxon>Theropoda</taxon>
        <taxon>Coelurosauria</taxon>
        <taxon>Aves</taxon>
        <taxon>Neognathae</taxon>
        <taxon>Neoaves</taxon>
        <taxon>Telluraves</taxon>
        <taxon>Strigiformes</taxon>
        <taxon>Strigidae</taxon>
        <taxon>Strix</taxon>
    </lineage>
</organism>
<keyword evidence="3" id="KW-1185">Reference proteome</keyword>
<proteinExistence type="predicted"/>
<dbReference type="Ensembl" id="ENSSOCT00000009536.1">
    <property type="protein sequence ID" value="ENSSOCP00000009295.1"/>
    <property type="gene ID" value="ENSSOCG00000007098.1"/>
</dbReference>
<name>A0A8D0F2U1_STROC</name>
<dbReference type="Proteomes" id="UP000694551">
    <property type="component" value="Unplaced"/>
</dbReference>
<dbReference type="PANTHER" id="PTHR43827:SF10">
    <property type="entry name" value="ZGC:110366"/>
    <property type="match status" value="1"/>
</dbReference>
<dbReference type="InterPro" id="IPR020471">
    <property type="entry name" value="AKR"/>
</dbReference>
<evidence type="ECO:0000259" key="1">
    <source>
        <dbReference type="Pfam" id="PF00248"/>
    </source>
</evidence>
<dbReference type="InterPro" id="IPR036812">
    <property type="entry name" value="NAD(P)_OxRdtase_dom_sf"/>
</dbReference>
<dbReference type="SUPFAM" id="SSF51430">
    <property type="entry name" value="NAD(P)-linked oxidoreductase"/>
    <property type="match status" value="1"/>
</dbReference>
<protein>
    <recommendedName>
        <fullName evidence="1">NADP-dependent oxidoreductase domain-containing protein</fullName>
    </recommendedName>
</protein>
<dbReference type="Pfam" id="PF00248">
    <property type="entry name" value="Aldo_ket_red"/>
    <property type="match status" value="1"/>
</dbReference>
<reference evidence="2" key="2">
    <citation type="submission" date="2025-09" db="UniProtKB">
        <authorList>
            <consortium name="Ensembl"/>
        </authorList>
    </citation>
    <scope>IDENTIFICATION</scope>
</reference>
<feature type="domain" description="NADP-dependent oxidoreductase" evidence="1">
    <location>
        <begin position="54"/>
        <end position="138"/>
    </location>
</feature>
<accession>A0A8D0F2U1</accession>
<dbReference type="PRINTS" id="PR00069">
    <property type="entry name" value="ALDKETRDTASE"/>
</dbReference>
<sequence length="141" mass="16493">MFICPLCGNCSEEYFSSKCARVRSLEQRKNISIYQLCFLLNVLSRFLLKVYLYLSKVEYHPFQRPQELVDYCRSRDIVFEGYCPLAKGEALTHPSIIQLAKKYGRTPAQICIRWSIQNGIVTIPKSTKAERIQENCRVRFD</sequence>
<evidence type="ECO:0000313" key="3">
    <source>
        <dbReference type="Proteomes" id="UP000694551"/>
    </source>
</evidence>
<dbReference type="InterPro" id="IPR023210">
    <property type="entry name" value="NADP_OxRdtase_dom"/>
</dbReference>